<dbReference type="GO" id="GO:0009653">
    <property type="term" value="P:anatomical structure morphogenesis"/>
    <property type="evidence" value="ECO:0007669"/>
    <property type="project" value="UniProtKB-ARBA"/>
</dbReference>
<evidence type="ECO:0000256" key="5">
    <source>
        <dbReference type="ARBA" id="ARBA00022490"/>
    </source>
</evidence>
<feature type="compositionally biased region" description="Low complexity" evidence="17">
    <location>
        <begin position="58"/>
        <end position="69"/>
    </location>
</feature>
<dbReference type="GO" id="GO:0005524">
    <property type="term" value="F:ATP binding"/>
    <property type="evidence" value="ECO:0007669"/>
    <property type="project" value="UniProtKB-UniRule"/>
</dbReference>
<evidence type="ECO:0000256" key="11">
    <source>
        <dbReference type="ARBA" id="ARBA00022777"/>
    </source>
</evidence>
<keyword evidence="5" id="KW-0963">Cytoplasm</keyword>
<dbReference type="PROSITE" id="PS00107">
    <property type="entry name" value="PROTEIN_KINASE_ATP"/>
    <property type="match status" value="1"/>
</dbReference>
<dbReference type="PANTHER" id="PTHR24356:SF418">
    <property type="entry name" value="SERINE_THREONINE-PROTEIN KINASE WARTS"/>
    <property type="match status" value="1"/>
</dbReference>
<dbReference type="SMR" id="A0A210PWC1"/>
<dbReference type="PROSITE" id="PS51285">
    <property type="entry name" value="AGC_KINASE_CTER"/>
    <property type="match status" value="1"/>
</dbReference>
<dbReference type="GO" id="GO:0035329">
    <property type="term" value="P:hippo signaling"/>
    <property type="evidence" value="ECO:0007669"/>
    <property type="project" value="TreeGrafter"/>
</dbReference>
<feature type="compositionally biased region" description="Basic and acidic residues" evidence="17">
    <location>
        <begin position="1243"/>
        <end position="1259"/>
    </location>
</feature>
<dbReference type="InterPro" id="IPR000719">
    <property type="entry name" value="Prot_kinase_dom"/>
</dbReference>
<comment type="catalytic activity">
    <reaction evidence="14">
        <text>L-threonyl-[protein] + ATP = O-phospho-L-threonyl-[protein] + ADP + H(+)</text>
        <dbReference type="Rhea" id="RHEA:46608"/>
        <dbReference type="Rhea" id="RHEA-COMP:11060"/>
        <dbReference type="Rhea" id="RHEA-COMP:11605"/>
        <dbReference type="ChEBI" id="CHEBI:15378"/>
        <dbReference type="ChEBI" id="CHEBI:30013"/>
        <dbReference type="ChEBI" id="CHEBI:30616"/>
        <dbReference type="ChEBI" id="CHEBI:61977"/>
        <dbReference type="ChEBI" id="CHEBI:456216"/>
        <dbReference type="EC" id="2.7.11.1"/>
    </reaction>
</comment>
<feature type="compositionally biased region" description="Basic and acidic residues" evidence="17">
    <location>
        <begin position="606"/>
        <end position="616"/>
    </location>
</feature>
<comment type="catalytic activity">
    <reaction evidence="15">
        <text>L-seryl-[protein] + ATP = O-phospho-L-seryl-[protein] + ADP + H(+)</text>
        <dbReference type="Rhea" id="RHEA:17989"/>
        <dbReference type="Rhea" id="RHEA-COMP:9863"/>
        <dbReference type="Rhea" id="RHEA-COMP:11604"/>
        <dbReference type="ChEBI" id="CHEBI:15378"/>
        <dbReference type="ChEBI" id="CHEBI:29999"/>
        <dbReference type="ChEBI" id="CHEBI:30616"/>
        <dbReference type="ChEBI" id="CHEBI:83421"/>
        <dbReference type="ChEBI" id="CHEBI:456216"/>
        <dbReference type="EC" id="2.7.11.1"/>
    </reaction>
</comment>
<dbReference type="Gene3D" id="1.10.510.10">
    <property type="entry name" value="Transferase(Phosphotransferase) domain 1"/>
    <property type="match status" value="2"/>
</dbReference>
<feature type="region of interest" description="Disordered" evidence="17">
    <location>
        <begin position="568"/>
        <end position="628"/>
    </location>
</feature>
<comment type="subcellular location">
    <subcellularLocation>
        <location evidence="2">Cytoplasm</location>
    </subcellularLocation>
</comment>
<dbReference type="EC" id="2.7.11.1" evidence="4"/>
<feature type="compositionally biased region" description="Polar residues" evidence="17">
    <location>
        <begin position="11"/>
        <end position="21"/>
    </location>
</feature>
<feature type="compositionally biased region" description="Basic and acidic residues" evidence="17">
    <location>
        <begin position="751"/>
        <end position="775"/>
    </location>
</feature>
<protein>
    <recommendedName>
        <fullName evidence="4">non-specific serine/threonine protein kinase</fullName>
        <ecNumber evidence="4">2.7.11.1</ecNumber>
    </recommendedName>
</protein>
<keyword evidence="10 16" id="KW-0547">Nucleotide-binding</keyword>
<dbReference type="GO" id="GO:0004674">
    <property type="term" value="F:protein serine/threonine kinase activity"/>
    <property type="evidence" value="ECO:0007669"/>
    <property type="project" value="UniProtKB-KW"/>
</dbReference>
<dbReference type="FunFam" id="1.10.510.10:FF:000057">
    <property type="entry name" value="Non-specific serine/threonine protein kinase"/>
    <property type="match status" value="1"/>
</dbReference>
<feature type="domain" description="Protein kinase" evidence="18">
    <location>
        <begin position="854"/>
        <end position="1162"/>
    </location>
</feature>
<dbReference type="PROSITE" id="PS00108">
    <property type="entry name" value="PROTEIN_KINASE_ST"/>
    <property type="match status" value="1"/>
</dbReference>
<name>A0A210PWC1_MIZYE</name>
<dbReference type="SUPFAM" id="SSF56112">
    <property type="entry name" value="Protein kinase-like (PK-like)"/>
    <property type="match status" value="1"/>
</dbReference>
<dbReference type="PROSITE" id="PS50011">
    <property type="entry name" value="PROTEIN_KINASE_DOM"/>
    <property type="match status" value="1"/>
</dbReference>
<feature type="compositionally biased region" description="Basic and acidic residues" evidence="17">
    <location>
        <begin position="1194"/>
        <end position="1216"/>
    </location>
</feature>
<comment type="caution">
    <text evidence="20">The sequence shown here is derived from an EMBL/GenBank/DDBJ whole genome shotgun (WGS) entry which is preliminary data.</text>
</comment>
<dbReference type="GO" id="GO:0005737">
    <property type="term" value="C:cytoplasm"/>
    <property type="evidence" value="ECO:0007669"/>
    <property type="project" value="UniProtKB-SubCell"/>
</dbReference>
<dbReference type="InterPro" id="IPR050236">
    <property type="entry name" value="Ser_Thr_kinase_AGC"/>
</dbReference>
<dbReference type="SMART" id="SM00220">
    <property type="entry name" value="S_TKc"/>
    <property type="match status" value="1"/>
</dbReference>
<dbReference type="EMBL" id="NEDP02005451">
    <property type="protein sequence ID" value="OWF40752.1"/>
    <property type="molecule type" value="Genomic_DNA"/>
</dbReference>
<feature type="compositionally biased region" description="Pro residues" evidence="17">
    <location>
        <begin position="691"/>
        <end position="710"/>
    </location>
</feature>
<keyword evidence="7" id="KW-0597">Phosphoprotein</keyword>
<dbReference type="GO" id="GO:0046620">
    <property type="term" value="P:regulation of organ growth"/>
    <property type="evidence" value="ECO:0007669"/>
    <property type="project" value="TreeGrafter"/>
</dbReference>
<evidence type="ECO:0000256" key="8">
    <source>
        <dbReference type="ARBA" id="ARBA00022679"/>
    </source>
</evidence>
<evidence type="ECO:0000256" key="9">
    <source>
        <dbReference type="ARBA" id="ARBA00022723"/>
    </source>
</evidence>
<feature type="region of interest" description="Disordered" evidence="17">
    <location>
        <begin position="1178"/>
        <end position="1216"/>
    </location>
</feature>
<feature type="region of interest" description="Disordered" evidence="17">
    <location>
        <begin position="112"/>
        <end position="143"/>
    </location>
</feature>
<evidence type="ECO:0000256" key="16">
    <source>
        <dbReference type="PROSITE-ProRule" id="PRU10141"/>
    </source>
</evidence>
<dbReference type="FunFam" id="1.10.510.10:FF:000086">
    <property type="entry name" value="Non-specific serine/threonine protein kinase"/>
    <property type="match status" value="1"/>
</dbReference>
<dbReference type="CDD" id="cd05598">
    <property type="entry name" value="STKc_LATS"/>
    <property type="match status" value="1"/>
</dbReference>
<dbReference type="GO" id="GO:0000082">
    <property type="term" value="P:G1/S transition of mitotic cell cycle"/>
    <property type="evidence" value="ECO:0007669"/>
    <property type="project" value="TreeGrafter"/>
</dbReference>
<dbReference type="STRING" id="6573.A0A210PWC1"/>
<keyword evidence="13" id="KW-0460">Magnesium</keyword>
<feature type="domain" description="AGC-kinase C-terminal" evidence="19">
    <location>
        <begin position="1163"/>
        <end position="1238"/>
    </location>
</feature>
<comment type="cofactor">
    <cofactor evidence="1">
        <name>Mg(2+)</name>
        <dbReference type="ChEBI" id="CHEBI:18420"/>
    </cofactor>
</comment>
<dbReference type="InterPro" id="IPR017441">
    <property type="entry name" value="Protein_kinase_ATP_BS"/>
</dbReference>
<keyword evidence="9" id="KW-0479">Metal-binding</keyword>
<keyword evidence="21" id="KW-1185">Reference proteome</keyword>
<feature type="compositionally biased region" description="Polar residues" evidence="17">
    <location>
        <begin position="408"/>
        <end position="468"/>
    </location>
</feature>
<feature type="compositionally biased region" description="Low complexity" evidence="17">
    <location>
        <begin position="662"/>
        <end position="671"/>
    </location>
</feature>
<evidence type="ECO:0000256" key="12">
    <source>
        <dbReference type="ARBA" id="ARBA00022840"/>
    </source>
</evidence>
<keyword evidence="6" id="KW-0723">Serine/threonine-protein kinase</keyword>
<evidence type="ECO:0000256" key="10">
    <source>
        <dbReference type="ARBA" id="ARBA00022741"/>
    </source>
</evidence>
<evidence type="ECO:0000313" key="21">
    <source>
        <dbReference type="Proteomes" id="UP000242188"/>
    </source>
</evidence>
<feature type="region of interest" description="Disordered" evidence="17">
    <location>
        <begin position="1239"/>
        <end position="1269"/>
    </location>
</feature>
<evidence type="ECO:0000256" key="13">
    <source>
        <dbReference type="ARBA" id="ARBA00022842"/>
    </source>
</evidence>
<evidence type="ECO:0000256" key="4">
    <source>
        <dbReference type="ARBA" id="ARBA00012513"/>
    </source>
</evidence>
<feature type="region of interest" description="Disordered" evidence="17">
    <location>
        <begin position="390"/>
        <end position="468"/>
    </location>
</feature>
<evidence type="ECO:0000256" key="17">
    <source>
        <dbReference type="SAM" id="MobiDB-lite"/>
    </source>
</evidence>
<feature type="compositionally biased region" description="Low complexity" evidence="17">
    <location>
        <begin position="241"/>
        <end position="252"/>
    </location>
</feature>
<dbReference type="InterPro" id="IPR049761">
    <property type="entry name" value="LATS1-like_MobB"/>
</dbReference>
<feature type="region of interest" description="Disordered" evidence="17">
    <location>
        <begin position="1"/>
        <end position="79"/>
    </location>
</feature>
<dbReference type="GO" id="GO:0042308">
    <property type="term" value="P:negative regulation of protein import into nucleus"/>
    <property type="evidence" value="ECO:0007669"/>
    <property type="project" value="UniProtKB-ARBA"/>
</dbReference>
<evidence type="ECO:0000256" key="6">
    <source>
        <dbReference type="ARBA" id="ARBA00022527"/>
    </source>
</evidence>
<evidence type="ECO:0000259" key="19">
    <source>
        <dbReference type="PROSITE" id="PS51285"/>
    </source>
</evidence>
<dbReference type="SMART" id="SM00133">
    <property type="entry name" value="S_TK_X"/>
    <property type="match status" value="1"/>
</dbReference>
<reference evidence="20 21" key="1">
    <citation type="journal article" date="2017" name="Nat. Ecol. Evol.">
        <title>Scallop genome provides insights into evolution of bilaterian karyotype and development.</title>
        <authorList>
            <person name="Wang S."/>
            <person name="Zhang J."/>
            <person name="Jiao W."/>
            <person name="Li J."/>
            <person name="Xun X."/>
            <person name="Sun Y."/>
            <person name="Guo X."/>
            <person name="Huan P."/>
            <person name="Dong B."/>
            <person name="Zhang L."/>
            <person name="Hu X."/>
            <person name="Sun X."/>
            <person name="Wang J."/>
            <person name="Zhao C."/>
            <person name="Wang Y."/>
            <person name="Wang D."/>
            <person name="Huang X."/>
            <person name="Wang R."/>
            <person name="Lv J."/>
            <person name="Li Y."/>
            <person name="Zhang Z."/>
            <person name="Liu B."/>
            <person name="Lu W."/>
            <person name="Hui Y."/>
            <person name="Liang J."/>
            <person name="Zhou Z."/>
            <person name="Hou R."/>
            <person name="Li X."/>
            <person name="Liu Y."/>
            <person name="Li H."/>
            <person name="Ning X."/>
            <person name="Lin Y."/>
            <person name="Zhao L."/>
            <person name="Xing Q."/>
            <person name="Dou J."/>
            <person name="Li Y."/>
            <person name="Mao J."/>
            <person name="Guo H."/>
            <person name="Dou H."/>
            <person name="Li T."/>
            <person name="Mu C."/>
            <person name="Jiang W."/>
            <person name="Fu Q."/>
            <person name="Fu X."/>
            <person name="Miao Y."/>
            <person name="Liu J."/>
            <person name="Yu Q."/>
            <person name="Li R."/>
            <person name="Liao H."/>
            <person name="Li X."/>
            <person name="Kong Y."/>
            <person name="Jiang Z."/>
            <person name="Chourrout D."/>
            <person name="Li R."/>
            <person name="Bao Z."/>
        </authorList>
    </citation>
    <scope>NUCLEOTIDE SEQUENCE [LARGE SCALE GENOMIC DNA]</scope>
    <source>
        <strain evidence="20 21">PY_sf001</strain>
    </source>
</reference>
<dbReference type="GO" id="GO:0045177">
    <property type="term" value="C:apical part of cell"/>
    <property type="evidence" value="ECO:0007669"/>
    <property type="project" value="UniProtKB-ARBA"/>
</dbReference>
<gene>
    <name evidence="20" type="ORF">KP79_PYT06944</name>
</gene>
<dbReference type="PANTHER" id="PTHR24356">
    <property type="entry name" value="SERINE/THREONINE-PROTEIN KINASE"/>
    <property type="match status" value="1"/>
</dbReference>
<dbReference type="InterPro" id="IPR011009">
    <property type="entry name" value="Kinase-like_dom_sf"/>
</dbReference>
<dbReference type="GO" id="GO:0048731">
    <property type="term" value="P:system development"/>
    <property type="evidence" value="ECO:0007669"/>
    <property type="project" value="UniProtKB-ARBA"/>
</dbReference>
<dbReference type="InterPro" id="IPR000961">
    <property type="entry name" value="AGC-kinase_C"/>
</dbReference>
<evidence type="ECO:0000256" key="3">
    <source>
        <dbReference type="ARBA" id="ARBA00009903"/>
    </source>
</evidence>
<sequence length="1269" mass="141077">MSPNIPLKPDINQSGSGTPTGAPNKITRSVYHQIALQNIKERLRPFQNSPNSDGSELQQGSASTSSQGSEDGDSIGKHLNDETTLESIGGHNGYIKIDKSQLVQNRKSSIEMPMHNGFTDSTSERSDSPQCSLPSRTLPNDTSVVNVTPVTNGDQIPPPVPPRIPIVSSSSALGVNQTTPMSKHQIMMEASQINNHHHMVNQQLPSRQLNMIPSPDMQQIIPGQPHIKHSTKLNQLHHHQQQQAQGLTHAGQVTPQRRSPVNSLGQPVIVQRPSGQLVTISNQSGRGSGSQGQITIRYSKPPPPYSQHPVSRSPVVNISGPGHTEQSHLISSTVPPVYRPTPRYETQITVNNTVPGSLTGSDNVLKKTAVSPAQSMAYCTKPEIVSETVKSKKVTKPKPMTATIPMSPAQSSGPNYVSHSQGTSYVTSQSSGPNYVTAQSRGTNFVSQSPGSNYVTSQSPGTNYVGSQSPGTNYLTSQSPGTNYVSSYEAKVGMPNPRPPTPEVQIKIKHQPHKVQQKSSMMRQDPMHTHMGGQGQGGQPQIQINLGQHGPHYTRSVVVQRGQGQYDYIRRPMDTQGSTPRSDSPISLRGTNQSPMSTTSTSNSDIADRLSDKIPDKPPPPYPGKQIKAHLPPHVQIVTPFAQHPPPSHPQLQINYPIHFGQQVQGQSQEQPPLPPRVPILHRISPESSDTPPPVPTKGPLVMSPPPLPPHSTGKQSRGSSQKVNGANKNEQNDETDETTSTVSDASSCSHSEKTRCTSPMPERKADAQEKDSLRGETLVRNYSPQAFKFYMEQHIENVLKSHKEREKRCLQLEREMSKVGLSDEAQHQMRRMLHQKESNYIRLKRAKMDKSMFEKLSSLGVGAFGEVALVQKKEVNQLYAMKMLRKSDVLKRNQVAHVKAERDILAEADNEWVVKLYYSFQDRDNLYFVMDYVPGGDLMGLLIKLEIFEEPLAVFYIAELVLAIESVHKMGFIHRDIKPDNILIDKDGHMKLTDFGLCTGFRWTHNSKYYQPQGHHLRQDSMDVNFASEVECKCGQSQPLKPLERRRKRHNHRCLAHSLVGTPNYIAPEVLAVSGSGYTKCCDWWSVGVILYEMLVGQPPFFAPTPQETQMKVIHWSENLNIPREANLSRAAEDLILKLCCDQETRLGAKGAAEIKEHPFFYSLNFEGLRKQTALFKPKISHPTDTSNFDPIDPERVRESDPDEEIKKPDHPVNGKHPEHAFFEFTFRRFFDDGGHPYPMKNWEHSTEKESDIAKESEPESSNAPVYV</sequence>
<feature type="region of interest" description="Disordered" evidence="17">
    <location>
        <begin position="662"/>
        <end position="778"/>
    </location>
</feature>
<comment type="similarity">
    <text evidence="3">Belongs to the protein kinase superfamily. AGC Ser/Thr protein kinase family.</text>
</comment>
<dbReference type="Pfam" id="PF00069">
    <property type="entry name" value="Pkinase"/>
    <property type="match status" value="2"/>
</dbReference>
<feature type="compositionally biased region" description="Polar residues" evidence="17">
    <location>
        <begin position="713"/>
        <end position="730"/>
    </location>
</feature>
<evidence type="ECO:0000256" key="2">
    <source>
        <dbReference type="ARBA" id="ARBA00004496"/>
    </source>
</evidence>
<accession>A0A210PWC1</accession>
<feature type="region of interest" description="Disordered" evidence="17">
    <location>
        <begin position="509"/>
        <end position="547"/>
    </location>
</feature>
<evidence type="ECO:0000256" key="14">
    <source>
        <dbReference type="ARBA" id="ARBA00047899"/>
    </source>
</evidence>
<dbReference type="InterPro" id="IPR008271">
    <property type="entry name" value="Ser/Thr_kinase_AS"/>
</dbReference>
<feature type="compositionally biased region" description="Polar residues" evidence="17">
    <location>
        <begin position="128"/>
        <end position="143"/>
    </location>
</feature>
<feature type="compositionally biased region" description="Polar residues" evidence="17">
    <location>
        <begin position="253"/>
        <end position="264"/>
    </location>
</feature>
<feature type="compositionally biased region" description="Polar residues" evidence="17">
    <location>
        <begin position="575"/>
        <end position="605"/>
    </location>
</feature>
<feature type="binding site" evidence="16">
    <location>
        <position position="883"/>
    </location>
    <ligand>
        <name>ATP</name>
        <dbReference type="ChEBI" id="CHEBI:30616"/>
    </ligand>
</feature>
<evidence type="ECO:0000256" key="1">
    <source>
        <dbReference type="ARBA" id="ARBA00001946"/>
    </source>
</evidence>
<dbReference type="AlphaFoldDB" id="A0A210PWC1"/>
<dbReference type="OrthoDB" id="3638488at2759"/>
<evidence type="ECO:0000259" key="18">
    <source>
        <dbReference type="PROSITE" id="PS50011"/>
    </source>
</evidence>
<keyword evidence="8" id="KW-0808">Transferase</keyword>
<dbReference type="FunFam" id="3.30.200.20:FF:000391">
    <property type="entry name" value="Large tumor suppressor kinase 1"/>
    <property type="match status" value="1"/>
</dbReference>
<evidence type="ECO:0000256" key="7">
    <source>
        <dbReference type="ARBA" id="ARBA00022553"/>
    </source>
</evidence>
<evidence type="ECO:0000313" key="20">
    <source>
        <dbReference type="EMBL" id="OWF40752.1"/>
    </source>
</evidence>
<feature type="compositionally biased region" description="Polar residues" evidence="17">
    <location>
        <begin position="46"/>
        <end position="57"/>
    </location>
</feature>
<feature type="region of interest" description="Disordered" evidence="17">
    <location>
        <begin position="236"/>
        <end position="264"/>
    </location>
</feature>
<dbReference type="CDD" id="cd21778">
    <property type="entry name" value="MobB_LATS1"/>
    <property type="match status" value="1"/>
</dbReference>
<feature type="compositionally biased region" description="Low complexity" evidence="17">
    <location>
        <begin position="739"/>
        <end position="748"/>
    </location>
</feature>
<dbReference type="GO" id="GO:0071944">
    <property type="term" value="C:cell periphery"/>
    <property type="evidence" value="ECO:0007669"/>
    <property type="project" value="UniProtKB-ARBA"/>
</dbReference>
<keyword evidence="12 16" id="KW-0067">ATP-binding</keyword>
<dbReference type="Proteomes" id="UP000242188">
    <property type="component" value="Unassembled WGS sequence"/>
</dbReference>
<evidence type="ECO:0000256" key="15">
    <source>
        <dbReference type="ARBA" id="ARBA00048679"/>
    </source>
</evidence>
<organism evidence="20 21">
    <name type="scientific">Mizuhopecten yessoensis</name>
    <name type="common">Japanese scallop</name>
    <name type="synonym">Patinopecten yessoensis</name>
    <dbReference type="NCBI Taxonomy" id="6573"/>
    <lineage>
        <taxon>Eukaryota</taxon>
        <taxon>Metazoa</taxon>
        <taxon>Spiralia</taxon>
        <taxon>Lophotrochozoa</taxon>
        <taxon>Mollusca</taxon>
        <taxon>Bivalvia</taxon>
        <taxon>Autobranchia</taxon>
        <taxon>Pteriomorphia</taxon>
        <taxon>Pectinida</taxon>
        <taxon>Pectinoidea</taxon>
        <taxon>Pectinidae</taxon>
        <taxon>Mizuhopecten</taxon>
    </lineage>
</organism>
<proteinExistence type="inferred from homology"/>
<keyword evidence="11 20" id="KW-0418">Kinase</keyword>
<dbReference type="GO" id="GO:0043065">
    <property type="term" value="P:positive regulation of apoptotic process"/>
    <property type="evidence" value="ECO:0007669"/>
    <property type="project" value="TreeGrafter"/>
</dbReference>
<dbReference type="GO" id="GO:0046872">
    <property type="term" value="F:metal ion binding"/>
    <property type="evidence" value="ECO:0007669"/>
    <property type="project" value="UniProtKB-KW"/>
</dbReference>
<dbReference type="Gene3D" id="3.30.200.20">
    <property type="entry name" value="Phosphorylase Kinase, domain 1"/>
    <property type="match status" value="1"/>
</dbReference>